<dbReference type="SUPFAM" id="SSF54197">
    <property type="entry name" value="HIT-like"/>
    <property type="match status" value="1"/>
</dbReference>
<dbReference type="GO" id="GO:0003824">
    <property type="term" value="F:catalytic activity"/>
    <property type="evidence" value="ECO:0007669"/>
    <property type="project" value="InterPro"/>
</dbReference>
<dbReference type="PANTHER" id="PTHR46648">
    <property type="entry name" value="HIT FAMILY PROTEIN 1"/>
    <property type="match status" value="1"/>
</dbReference>
<evidence type="ECO:0000256" key="1">
    <source>
        <dbReference type="PIRSR" id="PIRSR601310-1"/>
    </source>
</evidence>
<comment type="caution">
    <text evidence="6">The sequence shown here is derived from an EMBL/GenBank/DDBJ whole genome shotgun (WGS) entry which is preliminary data.</text>
</comment>
<evidence type="ECO:0000259" key="4">
    <source>
        <dbReference type="PROSITE" id="PS51084"/>
    </source>
</evidence>
<dbReference type="eggNOG" id="COG0537">
    <property type="taxonomic scope" value="Bacteria"/>
</dbReference>
<dbReference type="OrthoDB" id="9784774at2"/>
<protein>
    <submittedName>
        <fullName evidence="5">HIT family protein</fullName>
    </submittedName>
</protein>
<dbReference type="Proteomes" id="UP000024547">
    <property type="component" value="Unassembled WGS sequence"/>
</dbReference>
<dbReference type="InterPro" id="IPR036265">
    <property type="entry name" value="HIT-like_sf"/>
</dbReference>
<gene>
    <name evidence="5" type="ORF">DCG65_13765</name>
    <name evidence="6" type="ORF">HY36_05495</name>
</gene>
<reference evidence="5 8" key="2">
    <citation type="journal article" date="2018" name="Nat. Biotechnol.">
        <title>A standardized bacterial taxonomy based on genome phylogeny substantially revises the tree of life.</title>
        <authorList>
            <person name="Parks D.H."/>
            <person name="Chuvochina M."/>
            <person name="Waite D.W."/>
            <person name="Rinke C."/>
            <person name="Skarshewski A."/>
            <person name="Chaumeil P.A."/>
            <person name="Hugenholtz P."/>
        </authorList>
    </citation>
    <scope>NUCLEOTIDE SEQUENCE [LARGE SCALE GENOMIC DNA]</scope>
    <source>
        <strain evidence="5">UBA8557</strain>
    </source>
</reference>
<evidence type="ECO:0000256" key="2">
    <source>
        <dbReference type="PIRSR" id="PIRSR601310-3"/>
    </source>
</evidence>
<feature type="short sequence motif" description="Histidine triad motif" evidence="2 3">
    <location>
        <begin position="105"/>
        <end position="109"/>
    </location>
</feature>
<organism evidence="6 7">
    <name type="scientific">Hyphomonas atlantica</name>
    <dbReference type="NCBI Taxonomy" id="1280948"/>
    <lineage>
        <taxon>Bacteria</taxon>
        <taxon>Pseudomonadati</taxon>
        <taxon>Pseudomonadota</taxon>
        <taxon>Alphaproteobacteria</taxon>
        <taxon>Hyphomonadales</taxon>
        <taxon>Hyphomonadaceae</taxon>
        <taxon>Hyphomonas</taxon>
    </lineage>
</organism>
<dbReference type="PRINTS" id="PR00332">
    <property type="entry name" value="HISTRIAD"/>
</dbReference>
<dbReference type="Gene3D" id="3.30.428.10">
    <property type="entry name" value="HIT-like"/>
    <property type="match status" value="1"/>
</dbReference>
<reference evidence="6 7" key="1">
    <citation type="journal article" date="2014" name="Antonie Van Leeuwenhoek">
        <title>Hyphomonas beringensis sp. nov. and Hyphomonas chukchiensis sp. nov., isolated from surface seawater of the Bering Sea and Chukchi Sea.</title>
        <authorList>
            <person name="Li C."/>
            <person name="Lai Q."/>
            <person name="Li G."/>
            <person name="Dong C."/>
            <person name="Wang J."/>
            <person name="Liao Y."/>
            <person name="Shao Z."/>
        </authorList>
    </citation>
    <scope>NUCLEOTIDE SEQUENCE [LARGE SCALE GENOMIC DNA]</scope>
    <source>
        <strain evidence="6 7">22II1-22F38</strain>
    </source>
</reference>
<dbReference type="EMBL" id="DMBR01000413">
    <property type="protein sequence ID" value="HAE95617.1"/>
    <property type="molecule type" value="Genomic_DNA"/>
</dbReference>
<dbReference type="PROSITE" id="PS51084">
    <property type="entry name" value="HIT_2"/>
    <property type="match status" value="1"/>
</dbReference>
<keyword evidence="7" id="KW-1185">Reference proteome</keyword>
<dbReference type="InterPro" id="IPR001310">
    <property type="entry name" value="Histidine_triad_HIT"/>
</dbReference>
<dbReference type="GO" id="GO:0009117">
    <property type="term" value="P:nucleotide metabolic process"/>
    <property type="evidence" value="ECO:0007669"/>
    <property type="project" value="TreeGrafter"/>
</dbReference>
<evidence type="ECO:0000313" key="5">
    <source>
        <dbReference type="EMBL" id="HAE95617.1"/>
    </source>
</evidence>
<feature type="domain" description="HIT" evidence="4">
    <location>
        <begin position="12"/>
        <end position="124"/>
    </location>
</feature>
<name>A0A059E0K1_9PROT</name>
<dbReference type="GeneID" id="92501174"/>
<dbReference type="InterPro" id="IPR039384">
    <property type="entry name" value="HINT"/>
</dbReference>
<dbReference type="InterPro" id="IPR011146">
    <property type="entry name" value="HIT-like"/>
</dbReference>
<accession>A0A059E0K1</accession>
<dbReference type="PANTHER" id="PTHR46648:SF1">
    <property type="entry name" value="ADENOSINE 5'-MONOPHOSPHORAMIDASE HNT1"/>
    <property type="match status" value="1"/>
</dbReference>
<evidence type="ECO:0000256" key="3">
    <source>
        <dbReference type="PROSITE-ProRule" id="PRU00464"/>
    </source>
</evidence>
<evidence type="ECO:0000313" key="6">
    <source>
        <dbReference type="EMBL" id="KCZ60433.1"/>
    </source>
</evidence>
<dbReference type="EMBL" id="AWFH01000023">
    <property type="protein sequence ID" value="KCZ60433.1"/>
    <property type="molecule type" value="Genomic_DNA"/>
</dbReference>
<sequence length="144" mass="15738">MTLHAAYDPDNIFAKILRGEMPAVKVYEDEAALAFMDVFPQSEGHTLVVPKGVEARNLLDMPTEKLGAYMQAVQKVAKAVEAALTPDGLVVTQFNGAPAGQTVFHLHFHIIPRWEEVALGRHSSGEMADMEALGALAERIKEKL</sequence>
<dbReference type="STRING" id="1280948.HY36_05495"/>
<dbReference type="AlphaFoldDB" id="A0A059E0K1"/>
<dbReference type="Pfam" id="PF01230">
    <property type="entry name" value="HIT"/>
    <property type="match status" value="1"/>
</dbReference>
<dbReference type="Proteomes" id="UP000259173">
    <property type="component" value="Unassembled WGS sequence"/>
</dbReference>
<evidence type="ECO:0000313" key="7">
    <source>
        <dbReference type="Proteomes" id="UP000024547"/>
    </source>
</evidence>
<evidence type="ECO:0000313" key="8">
    <source>
        <dbReference type="Proteomes" id="UP000259173"/>
    </source>
</evidence>
<dbReference type="PATRIC" id="fig|1280948.3.peg.2154"/>
<dbReference type="RefSeq" id="WP_035552282.1">
    <property type="nucleotide sequence ID" value="NZ_AWFH01000023.1"/>
</dbReference>
<proteinExistence type="predicted"/>
<feature type="active site" description="Tele-AMP-histidine intermediate" evidence="1">
    <location>
        <position position="107"/>
    </location>
</feature>
<dbReference type="CDD" id="cd01277">
    <property type="entry name" value="HINT_subgroup"/>
    <property type="match status" value="1"/>
</dbReference>